<dbReference type="Gene3D" id="3.90.1200.10">
    <property type="match status" value="1"/>
</dbReference>
<name>A0A8E2EWP7_9PEZI</name>
<evidence type="ECO:0000313" key="2">
    <source>
        <dbReference type="EMBL" id="OCL06171.1"/>
    </source>
</evidence>
<dbReference type="InterPro" id="IPR051678">
    <property type="entry name" value="AGP_Transferase"/>
</dbReference>
<accession>A0A8E2EWP7</accession>
<gene>
    <name evidence="2" type="ORF">AOQ84DRAFT_411777</name>
</gene>
<protein>
    <recommendedName>
        <fullName evidence="1">Aminoglycoside phosphotransferase domain-containing protein</fullName>
    </recommendedName>
</protein>
<keyword evidence="3" id="KW-1185">Reference proteome</keyword>
<reference evidence="2 3" key="1">
    <citation type="journal article" date="2016" name="Nat. Commun.">
        <title>Ectomycorrhizal ecology is imprinted in the genome of the dominant symbiotic fungus Cenococcum geophilum.</title>
        <authorList>
            <consortium name="DOE Joint Genome Institute"/>
            <person name="Peter M."/>
            <person name="Kohler A."/>
            <person name="Ohm R.A."/>
            <person name="Kuo A."/>
            <person name="Krutzmann J."/>
            <person name="Morin E."/>
            <person name="Arend M."/>
            <person name="Barry K.W."/>
            <person name="Binder M."/>
            <person name="Choi C."/>
            <person name="Clum A."/>
            <person name="Copeland A."/>
            <person name="Grisel N."/>
            <person name="Haridas S."/>
            <person name="Kipfer T."/>
            <person name="LaButti K."/>
            <person name="Lindquist E."/>
            <person name="Lipzen A."/>
            <person name="Maire R."/>
            <person name="Meier B."/>
            <person name="Mihaltcheva S."/>
            <person name="Molinier V."/>
            <person name="Murat C."/>
            <person name="Poggeler S."/>
            <person name="Quandt C.A."/>
            <person name="Sperisen C."/>
            <person name="Tritt A."/>
            <person name="Tisserant E."/>
            <person name="Crous P.W."/>
            <person name="Henrissat B."/>
            <person name="Nehls U."/>
            <person name="Egli S."/>
            <person name="Spatafora J.W."/>
            <person name="Grigoriev I.V."/>
            <person name="Martin F.M."/>
        </authorList>
    </citation>
    <scope>NUCLEOTIDE SEQUENCE [LARGE SCALE GENOMIC DNA]</scope>
    <source>
        <strain evidence="2 3">CBS 207.34</strain>
    </source>
</reference>
<feature type="non-terminal residue" evidence="2">
    <location>
        <position position="239"/>
    </location>
</feature>
<dbReference type="InterPro" id="IPR002575">
    <property type="entry name" value="Aminoglycoside_PTrfase"/>
</dbReference>
<dbReference type="PANTHER" id="PTHR21310:SF15">
    <property type="entry name" value="AMINOGLYCOSIDE PHOSPHOTRANSFERASE DOMAIN-CONTAINING PROTEIN"/>
    <property type="match status" value="1"/>
</dbReference>
<dbReference type="InterPro" id="IPR011009">
    <property type="entry name" value="Kinase-like_dom_sf"/>
</dbReference>
<dbReference type="SUPFAM" id="SSF56112">
    <property type="entry name" value="Protein kinase-like (PK-like)"/>
    <property type="match status" value="1"/>
</dbReference>
<sequence length="239" mass="27601">SSTIISSFVSNFVCYIETATTFIKRDLLDSERQRRRDGSIINRPWIEERLRNEARALQLLKEYTTILVPKLIGFGRYDNGLAYLETERLSGIDLESTRDQCRTPEGVLHVREGPCEECDSIAKENAARFINDKVLPQLAKLRSATTGLDGFVLPPNWILELHWAPKKANSASYIFCHGDLAAHNIMMDPNTLDVIGIFDWENAGYFPPEFQVWFVDRESYWDYFRDTKRIKEFVALIDV</sequence>
<dbReference type="Pfam" id="PF01636">
    <property type="entry name" value="APH"/>
    <property type="match status" value="1"/>
</dbReference>
<proteinExistence type="predicted"/>
<dbReference type="AlphaFoldDB" id="A0A8E2EWP7"/>
<organism evidence="2 3">
    <name type="scientific">Glonium stellatum</name>
    <dbReference type="NCBI Taxonomy" id="574774"/>
    <lineage>
        <taxon>Eukaryota</taxon>
        <taxon>Fungi</taxon>
        <taxon>Dikarya</taxon>
        <taxon>Ascomycota</taxon>
        <taxon>Pezizomycotina</taxon>
        <taxon>Dothideomycetes</taxon>
        <taxon>Pleosporomycetidae</taxon>
        <taxon>Gloniales</taxon>
        <taxon>Gloniaceae</taxon>
        <taxon>Glonium</taxon>
    </lineage>
</organism>
<dbReference type="EMBL" id="KV750120">
    <property type="protein sequence ID" value="OCL06171.1"/>
    <property type="molecule type" value="Genomic_DNA"/>
</dbReference>
<evidence type="ECO:0000259" key="1">
    <source>
        <dbReference type="Pfam" id="PF01636"/>
    </source>
</evidence>
<evidence type="ECO:0000313" key="3">
    <source>
        <dbReference type="Proteomes" id="UP000250140"/>
    </source>
</evidence>
<dbReference type="PANTHER" id="PTHR21310">
    <property type="entry name" value="AMINOGLYCOSIDE PHOSPHOTRANSFERASE-RELATED-RELATED"/>
    <property type="match status" value="1"/>
</dbReference>
<feature type="domain" description="Aminoglycoside phosphotransferase" evidence="1">
    <location>
        <begin position="162"/>
        <end position="213"/>
    </location>
</feature>
<dbReference type="Proteomes" id="UP000250140">
    <property type="component" value="Unassembled WGS sequence"/>
</dbReference>
<dbReference type="CDD" id="cd05120">
    <property type="entry name" value="APH_ChoK_like"/>
    <property type="match status" value="1"/>
</dbReference>
<dbReference type="OrthoDB" id="2906425at2759"/>